<dbReference type="GO" id="GO:0006799">
    <property type="term" value="P:polyphosphate biosynthetic process"/>
    <property type="evidence" value="ECO:0007669"/>
    <property type="project" value="InterPro"/>
</dbReference>
<dbReference type="Pfam" id="PF02503">
    <property type="entry name" value="PP_kinase"/>
    <property type="match status" value="1"/>
</dbReference>
<dbReference type="CDD" id="cd09168">
    <property type="entry name" value="PLDc_PaPPK1_C2_like"/>
    <property type="match status" value="1"/>
</dbReference>
<dbReference type="SUPFAM" id="SSF143724">
    <property type="entry name" value="PHP14-like"/>
    <property type="match status" value="1"/>
</dbReference>
<feature type="domain" description="Polyphosphate kinase middle" evidence="1">
    <location>
        <begin position="2"/>
        <end position="102"/>
    </location>
</feature>
<dbReference type="InterPro" id="IPR003414">
    <property type="entry name" value="PP_kinase"/>
</dbReference>
<evidence type="ECO:0000313" key="5">
    <source>
        <dbReference type="Proteomes" id="UP000708148"/>
    </source>
</evidence>
<dbReference type="Proteomes" id="UP000708148">
    <property type="component" value="Unassembled WGS sequence"/>
</dbReference>
<evidence type="ECO:0000259" key="3">
    <source>
        <dbReference type="Pfam" id="PF17941"/>
    </source>
</evidence>
<reference evidence="4" key="1">
    <citation type="submission" date="2020-12" db="EMBL/GenBank/DDBJ databases">
        <authorList>
            <person name="Iha C."/>
        </authorList>
    </citation>
    <scope>NUCLEOTIDE SEQUENCE</scope>
</reference>
<evidence type="ECO:0000259" key="2">
    <source>
        <dbReference type="Pfam" id="PF13090"/>
    </source>
</evidence>
<dbReference type="GO" id="GO:0009358">
    <property type="term" value="C:polyphosphate kinase complex"/>
    <property type="evidence" value="ECO:0007669"/>
    <property type="project" value="InterPro"/>
</dbReference>
<dbReference type="GO" id="GO:0008976">
    <property type="term" value="F:polyphosphate kinase activity"/>
    <property type="evidence" value="ECO:0007669"/>
    <property type="project" value="InterPro"/>
</dbReference>
<evidence type="ECO:0008006" key="6">
    <source>
        <dbReference type="Google" id="ProtNLM"/>
    </source>
</evidence>
<dbReference type="InterPro" id="IPR025200">
    <property type="entry name" value="PPK_C_dom2"/>
</dbReference>
<sequence>MPVEEVIVHNLGRLFGGMELLGVHAFRVTRNAELERHEEEADDLLDMISDELRERRFAPFVRLEVDAKMPSDLAEFLAAELDLNYGQDVYRMEGLVEQYDLLTIPDSPHKLENRLKYAAWSPATHPRLKSTGKRQKKHSHKRVVSSLSNYKEDAQSIFSVLREGDLLVHHPYQGFTSSTQRFVEEAAEDPHVLAIKATLYRTTSKSPIISALLKAKENGKHVAVLVELKARFDEARNVSFAQRLEEAGCNIAYGLVGVKTHAKTTLVVRRERSAPNGLRCYCHIGTGNYNPKTAKVYTDFGLLTCDPDLSSDVVDLFKLLTGLHSQAAVGGYKKLVVASEYMRQHFYKLIDREIENASKGKQAAICVKVNGLDDQETVLKLYEACKAGVRVDAIVRGICRLRPRVPGVSDNMRVVSTVGRFLEHSRVFCFYNDGKPLYLISSADWRKRNLVSRVEVASPIEDERLKAQLRDILALCLYDTKDAWEMMADGRWVPYHCAKCSWLHLAVCGVASTHPGIWHWDVAVDAFYMDLTRQLIWQTLHAQ</sequence>
<evidence type="ECO:0000313" key="4">
    <source>
        <dbReference type="EMBL" id="CAD7699106.1"/>
    </source>
</evidence>
<feature type="domain" description="Polyphosphate kinase C-terminal" evidence="3">
    <location>
        <begin position="156"/>
        <end position="324"/>
    </location>
</feature>
<dbReference type="OrthoDB" id="2011998at2759"/>
<dbReference type="PANTHER" id="PTHR30218">
    <property type="entry name" value="POLYPHOSPHATE KINASE"/>
    <property type="match status" value="1"/>
</dbReference>
<dbReference type="InterPro" id="IPR041108">
    <property type="entry name" value="PP_kinase_C_1"/>
</dbReference>
<feature type="domain" description="Polyphosphate kinase C-terminal" evidence="2">
    <location>
        <begin position="335"/>
        <end position="493"/>
    </location>
</feature>
<gene>
    <name evidence="4" type="ORF">OSTQU699_LOCUS4465</name>
</gene>
<organism evidence="4 5">
    <name type="scientific">Ostreobium quekettii</name>
    <dbReference type="NCBI Taxonomy" id="121088"/>
    <lineage>
        <taxon>Eukaryota</taxon>
        <taxon>Viridiplantae</taxon>
        <taxon>Chlorophyta</taxon>
        <taxon>core chlorophytes</taxon>
        <taxon>Ulvophyceae</taxon>
        <taxon>TCBD clade</taxon>
        <taxon>Bryopsidales</taxon>
        <taxon>Ostreobineae</taxon>
        <taxon>Ostreobiaceae</taxon>
        <taxon>Ostreobium</taxon>
    </lineage>
</organism>
<name>A0A8S1IVG7_9CHLO</name>
<keyword evidence="5" id="KW-1185">Reference proteome</keyword>
<dbReference type="CDD" id="cd09165">
    <property type="entry name" value="PLDc_PaPPK1_C1_like"/>
    <property type="match status" value="1"/>
</dbReference>
<dbReference type="PANTHER" id="PTHR30218:SF0">
    <property type="entry name" value="POLYPHOSPHATE KINASE"/>
    <property type="match status" value="1"/>
</dbReference>
<dbReference type="SUPFAM" id="SSF56024">
    <property type="entry name" value="Phospholipase D/nuclease"/>
    <property type="match status" value="2"/>
</dbReference>
<dbReference type="Gene3D" id="3.30.1840.10">
    <property type="entry name" value="Polyphosphate kinase middle domain"/>
    <property type="match status" value="1"/>
</dbReference>
<dbReference type="Pfam" id="PF17941">
    <property type="entry name" value="PP_kinase_C_1"/>
    <property type="match status" value="1"/>
</dbReference>
<dbReference type="Gene3D" id="3.30.870.10">
    <property type="entry name" value="Endonuclease Chain A"/>
    <property type="match status" value="2"/>
</dbReference>
<dbReference type="EMBL" id="CAJHUC010000954">
    <property type="protein sequence ID" value="CAD7699106.1"/>
    <property type="molecule type" value="Genomic_DNA"/>
</dbReference>
<protein>
    <recommendedName>
        <fullName evidence="6">Polyphosphate kinase</fullName>
    </recommendedName>
</protein>
<dbReference type="Pfam" id="PF13090">
    <property type="entry name" value="PP_kinase_C"/>
    <property type="match status" value="1"/>
</dbReference>
<dbReference type="NCBIfam" id="TIGR03705">
    <property type="entry name" value="poly_P_kin"/>
    <property type="match status" value="1"/>
</dbReference>
<dbReference type="InterPro" id="IPR024953">
    <property type="entry name" value="PP_kinase_middle"/>
</dbReference>
<dbReference type="AlphaFoldDB" id="A0A8S1IVG7"/>
<proteinExistence type="predicted"/>
<comment type="caution">
    <text evidence="4">The sequence shown here is derived from an EMBL/GenBank/DDBJ whole genome shotgun (WGS) entry which is preliminary data.</text>
</comment>
<dbReference type="InterPro" id="IPR036830">
    <property type="entry name" value="PP_kinase_middle_dom_sf"/>
</dbReference>
<accession>A0A8S1IVG7</accession>
<evidence type="ECO:0000259" key="1">
    <source>
        <dbReference type="Pfam" id="PF02503"/>
    </source>
</evidence>